<evidence type="ECO:0000256" key="4">
    <source>
        <dbReference type="ARBA" id="ARBA00023136"/>
    </source>
</evidence>
<organism evidence="6 7">
    <name type="scientific">Methylocapsa palsarum</name>
    <dbReference type="NCBI Taxonomy" id="1612308"/>
    <lineage>
        <taxon>Bacteria</taxon>
        <taxon>Pseudomonadati</taxon>
        <taxon>Pseudomonadota</taxon>
        <taxon>Alphaproteobacteria</taxon>
        <taxon>Hyphomicrobiales</taxon>
        <taxon>Beijerinckiaceae</taxon>
        <taxon>Methylocapsa</taxon>
    </lineage>
</organism>
<sequence length="1435" mass="147706">MARIWPSPLRTAVRRMIFVAAGLLALAGLGLFAAASYAAEEEKGVLADLISRALSTPASRVSIGGIDGALSSDATVRDLRIADSDGVWLSVNRIRIVWRRLALLQRRLEIDKLDIDQMNVARRPIPAEAPVSGEQQPLLPELPLRVDIRQFSLARADLGQPVLGVAASFSIGGIAKLGPPSEGLQLILDAQRLDRPAVLNVQLNLVPETQRLDLAVKLDEPAGGILSELGRIPGGPPVTLNINGSGALDAFAAKLVFDAGPSIGANGDAVLKREGEGRRLDLDLAARVSGMLPEIAAPVFAGTTRLTGDVFFGDNGAINIGGIDLNAAAATLNIAGKISADQIADIRVLAKNAPNSGTGTSLKDAEIGRLAFDAKVTGPLDSPAIDATLEADDTRLPTASFRRLEASLKAQPDGSITRSATLLHIAADARVKGLALSNRALAQAIGGDVALTAQGVCTTKGAVDFKILEVRSQTVTAQFQGRAGAAELQGRLEAFAPDLARFGGISGLALKGEARLKADIEGVPRANRFAAKIDASANRFATGIAPVDGLYGGKLTLAGGARLDADGGFGFSDLRLIGPNASARIDGAVTPALADLTALLTVPDLAKADARVSGRGEAAVHVTGALQRPSASAAIKVRDATMIGRPVPRLDLQIDAANLRDAPEARVTLDADIDRKPARGSLHVARPSAGGVILDGVDIAIGSVTAQGGATLDPAHFAAGQFTIHARDLDDLSALALQKLSGELDADVTFTHADARQDASIKANAKRIEGFGFGLDRLAANLVFTDIYRAPAVAGSLTADQARLGGESFSKIRFDARDGAERGAGASDISLTALARGFSLDARGKLIPSAPVRMEIAKFEAARGRDRISLAGPATIIIRDGGADLRNIAFKLGGGRLTLDGRAGDLLDLKAIARAVPLSALDVVSPGLGLSGTLDGEATIKGAPSDPWGTYRLKIAGLASPQTLGAGLPPAAVDASGKFESGRTILDATLAPGQMGRLRLSGSAPLDGAGPLDLTFKGNLDAGLFNRSLSASGRRFSGSIVVDAGVRGTVRQPLASGSIALANGSFQDAILGIRLEAIRARLIAQGDRINIESASAATRNGGSITALGSFRFDPAGGFPGDIRIRSENAEIVQSALATAVLGLDLDVSGPLAKSPRIGGAVNVKTLDISIPERLAAQLQPLPGARHIDPPPAAAARLAIAAQNRRGRDARAFNATLDLAINVPGRIRVRGRGLDAQLGGHLRLTGTLADPKPVGSFNLVSGHLRVLTADLDFTRANLVFAGDLSPHLDFLATTQAGGASVSIAIMGDPADPQFTFTSSPDLPQDEILSRLLFGAPSGQLSPTQALSLAQAMAIYSGGNGAFEGLRRSLGLGVGNASNNPLSNFLGDRVSLGVHTGATPTQTGVGMSVTIFKQLKAKGAIDATGGASVGAGAEYEW</sequence>
<evidence type="ECO:0000313" key="6">
    <source>
        <dbReference type="EMBL" id="SFK41061.1"/>
    </source>
</evidence>
<keyword evidence="2" id="KW-0812">Transmembrane</keyword>
<evidence type="ECO:0000313" key="7">
    <source>
        <dbReference type="Proteomes" id="UP000198755"/>
    </source>
</evidence>
<dbReference type="PANTHER" id="PTHR36985:SF1">
    <property type="entry name" value="TRANSLOCATION AND ASSEMBLY MODULE SUBUNIT TAMB"/>
    <property type="match status" value="1"/>
</dbReference>
<evidence type="ECO:0000256" key="2">
    <source>
        <dbReference type="ARBA" id="ARBA00022692"/>
    </source>
</evidence>
<dbReference type="STRING" id="1612308.SAMN05444581_107199"/>
<comment type="subcellular location">
    <subcellularLocation>
        <location evidence="1">Membrane</location>
        <topology evidence="1">Single-pass membrane protein</topology>
    </subcellularLocation>
</comment>
<dbReference type="Pfam" id="PF04357">
    <property type="entry name" value="TamB"/>
    <property type="match status" value="1"/>
</dbReference>
<dbReference type="EMBL" id="FOSN01000007">
    <property type="protein sequence ID" value="SFK41061.1"/>
    <property type="molecule type" value="Genomic_DNA"/>
</dbReference>
<accession>A0A1I3ZBI0</accession>
<dbReference type="OrthoDB" id="7784409at2"/>
<keyword evidence="4" id="KW-0472">Membrane</keyword>
<dbReference type="RefSeq" id="WP_091681754.1">
    <property type="nucleotide sequence ID" value="NZ_FOSN01000007.1"/>
</dbReference>
<protein>
    <submittedName>
        <fullName evidence="6">Translocation and assembly module TamB</fullName>
    </submittedName>
</protein>
<feature type="domain" description="Translocation and assembly module TamB C-terminal" evidence="5">
    <location>
        <begin position="1095"/>
        <end position="1423"/>
    </location>
</feature>
<evidence type="ECO:0000256" key="1">
    <source>
        <dbReference type="ARBA" id="ARBA00004167"/>
    </source>
</evidence>
<dbReference type="GO" id="GO:0005886">
    <property type="term" value="C:plasma membrane"/>
    <property type="evidence" value="ECO:0007669"/>
    <property type="project" value="InterPro"/>
</dbReference>
<proteinExistence type="predicted"/>
<dbReference type="Proteomes" id="UP000198755">
    <property type="component" value="Unassembled WGS sequence"/>
</dbReference>
<reference evidence="6 7" key="1">
    <citation type="submission" date="2016-10" db="EMBL/GenBank/DDBJ databases">
        <authorList>
            <person name="de Groot N.N."/>
        </authorList>
    </citation>
    <scope>NUCLEOTIDE SEQUENCE [LARGE SCALE GENOMIC DNA]</scope>
    <source>
        <strain evidence="6 7">NE2</strain>
    </source>
</reference>
<evidence type="ECO:0000259" key="5">
    <source>
        <dbReference type="Pfam" id="PF04357"/>
    </source>
</evidence>
<keyword evidence="3" id="KW-1133">Transmembrane helix</keyword>
<keyword evidence="7" id="KW-1185">Reference proteome</keyword>
<gene>
    <name evidence="6" type="ORF">SAMN05444581_107199</name>
</gene>
<dbReference type="PANTHER" id="PTHR36985">
    <property type="entry name" value="TRANSLOCATION AND ASSEMBLY MODULE SUBUNIT TAMB"/>
    <property type="match status" value="1"/>
</dbReference>
<dbReference type="GO" id="GO:0009306">
    <property type="term" value="P:protein secretion"/>
    <property type="evidence" value="ECO:0007669"/>
    <property type="project" value="InterPro"/>
</dbReference>
<name>A0A1I3ZBI0_9HYPH</name>
<evidence type="ECO:0000256" key="3">
    <source>
        <dbReference type="ARBA" id="ARBA00022989"/>
    </source>
</evidence>
<dbReference type="InterPro" id="IPR007452">
    <property type="entry name" value="TamB_C"/>
</dbReference>